<feature type="compositionally biased region" description="Acidic residues" evidence="3">
    <location>
        <begin position="733"/>
        <end position="744"/>
    </location>
</feature>
<name>A0ABR3QUK6_9PLEO</name>
<dbReference type="InterPro" id="IPR012337">
    <property type="entry name" value="RNaseH-like_sf"/>
</dbReference>
<proteinExistence type="predicted"/>
<feature type="region of interest" description="Disordered" evidence="3">
    <location>
        <begin position="1032"/>
        <end position="1082"/>
    </location>
</feature>
<feature type="compositionally biased region" description="Low complexity" evidence="3">
    <location>
        <begin position="1195"/>
        <end position="1209"/>
    </location>
</feature>
<evidence type="ECO:0000256" key="1">
    <source>
        <dbReference type="ARBA" id="ARBA00022722"/>
    </source>
</evidence>
<dbReference type="SMART" id="SM00474">
    <property type="entry name" value="35EXOc"/>
    <property type="match status" value="1"/>
</dbReference>
<feature type="compositionally biased region" description="Basic and acidic residues" evidence="3">
    <location>
        <begin position="683"/>
        <end position="700"/>
    </location>
</feature>
<evidence type="ECO:0000256" key="2">
    <source>
        <dbReference type="ARBA" id="ARBA00022801"/>
    </source>
</evidence>
<feature type="region of interest" description="Disordered" evidence="3">
    <location>
        <begin position="1125"/>
        <end position="1171"/>
    </location>
</feature>
<keyword evidence="2" id="KW-0378">Hydrolase</keyword>
<sequence>MMPDEHTEGIVKGQLGPAKIKWLDGPTKVRKTRKGNGPTNASTIRKCLHSDKCSIYPRKIMVGLTYRTHKRQNMHARMQQFTAGRLLRSARPSVHSSKLTETNLAIDEMNDDDYARGRDTPAEAPEARLARVFALRVNDMAQELVYLGDDIYDAIQRSIADLEMLPASPGTSGAVSPAISQSVAARMAVLANVKVTRSQTEEQRASLRELCHFYRALVRHTAGAPNDVAPAQHALQLQTFMFSYQCVAVRKLAQELYRDVRDPALDAIPGLVTRLLRERASSLAGDMYHATKYLTASSTRLYNLKLAEAGGEALGHLHGFLFWKSCQFEDRLSDLHRLRLRQEAEPLFPLSTQYSESTTDILWDIDTMVWNIYDELRSIESWFKALRRQIYHNASMSGRSGALEPFAITIRKQLVKFCEEQYRREAKGPWRFLRRWGYRPSRWYRRIQSGRSVARPQDVSWQSVRRKHRSERQKYIRKLASPLHVRYYVTNSVWAKTRTYKLKSIRNVRKQLRDRRKTALGKMRRMLSATLLSYQSRTFKSMRSADRLASLPKKEKPSSITQVGMTIAALGFYEKADGEINNIKTNYSRKVEPLTGKSGSPLIRWKGTQGKPIRVLPQFKARFRATQSMRAPHPTSIFFSSDAWEYSIDVPTDPDASGRTSLVSECSASSPGCRTSGDNPDTEYPRTDSTGERRPEHPLDGRNNQPPNEKMDKVPKNDPPSDSEHEDESKSEVDEDSDTEEPEEEHTPLTYQIPPDVLYNALQAPPQTRGSYWSQKLYRGPEDKELLLHYCVNMEVSERVAKHFLNEKVVGFDIEWKPFGSVDSIKENASLIQLATEDRIALFHIARFPGKTPEQLMPPTLKVVLETAETLKVGVAVKNDCNKLEKYFGLNMHGVFELSRLHNLVEYYKTAPSKVNNKLVKLATQVHQHLLLPLHKGEPFIDEMQRSGSVRESDWSRPLDHEQIHYAAADAYAGFRLFDVLESKRKKLKPTPPIRGLCDYDNKPVPRTTPKAKIMKKAAPDMEKIVAESLSGLEADDAEEEAYETAAEELAEQEADEDADSEFASESSEAEDPNADYKPNVRGRLALGPRLSDASAASKVPIGRVDISRLNDLNPRYPKLPILSATEEATSEESDAFDTPPKGPRRRRVARPAQEAEVLAAGAEESEDEFPDPELDEAFASMDLDEPSKNASNPATGAAPEADAATSTTNIDPPQVEEEPPEPYSSTIAPTPTFTPLIQPDSKTHTPEFTLATTWAQNYLASTIPSPSSPISPRIRATVPPLRAYHLWYHQRVPLDAIGAHLRDPPLAQATVGSYIVQAINMEKLEYRDADLITLMGTLPANLRLGRYGWLSRKLGIVR</sequence>
<evidence type="ECO:0000259" key="4">
    <source>
        <dbReference type="SMART" id="SM00474"/>
    </source>
</evidence>
<comment type="caution">
    <text evidence="5">The sequence shown here is derived from an EMBL/GenBank/DDBJ whole genome shotgun (WGS) entry which is preliminary data.</text>
</comment>
<dbReference type="Pfam" id="PF01612">
    <property type="entry name" value="DNA_pol_A_exo1"/>
    <property type="match status" value="1"/>
</dbReference>
<reference evidence="5 6" key="1">
    <citation type="submission" date="2024-02" db="EMBL/GenBank/DDBJ databases">
        <title>De novo assembly and annotation of 12 fungi associated with fruit tree decline syndrome in Ontario, Canada.</title>
        <authorList>
            <person name="Sulman M."/>
            <person name="Ellouze W."/>
            <person name="Ilyukhin E."/>
        </authorList>
    </citation>
    <scope>NUCLEOTIDE SEQUENCE [LARGE SCALE GENOMIC DNA]</scope>
    <source>
        <strain evidence="5 6">M42-189</strain>
    </source>
</reference>
<dbReference type="SUPFAM" id="SSF53098">
    <property type="entry name" value="Ribonuclease H-like"/>
    <property type="match status" value="1"/>
</dbReference>
<dbReference type="InterPro" id="IPR051132">
    <property type="entry name" value="3-5_Exonuclease_domain"/>
</dbReference>
<dbReference type="PANTHER" id="PTHR13620:SF104">
    <property type="entry name" value="EXONUCLEASE 3'-5' DOMAIN-CONTAINING PROTEIN 2"/>
    <property type="match status" value="1"/>
</dbReference>
<dbReference type="InterPro" id="IPR002562">
    <property type="entry name" value="3'-5'_exonuclease_dom"/>
</dbReference>
<feature type="region of interest" description="Disordered" evidence="3">
    <location>
        <begin position="652"/>
        <end position="755"/>
    </location>
</feature>
<dbReference type="Gene3D" id="3.30.420.10">
    <property type="entry name" value="Ribonuclease H-like superfamily/Ribonuclease H"/>
    <property type="match status" value="1"/>
</dbReference>
<protein>
    <recommendedName>
        <fullName evidence="4">3'-5' exonuclease domain-containing protein</fullName>
    </recommendedName>
</protein>
<organism evidence="5 6">
    <name type="scientific">Paraconiothyrium brasiliense</name>
    <dbReference type="NCBI Taxonomy" id="300254"/>
    <lineage>
        <taxon>Eukaryota</taxon>
        <taxon>Fungi</taxon>
        <taxon>Dikarya</taxon>
        <taxon>Ascomycota</taxon>
        <taxon>Pezizomycotina</taxon>
        <taxon>Dothideomycetes</taxon>
        <taxon>Pleosporomycetidae</taxon>
        <taxon>Pleosporales</taxon>
        <taxon>Massarineae</taxon>
        <taxon>Didymosphaeriaceae</taxon>
        <taxon>Paraconiothyrium</taxon>
    </lineage>
</organism>
<dbReference type="InterPro" id="IPR036397">
    <property type="entry name" value="RNaseH_sf"/>
</dbReference>
<gene>
    <name evidence="5" type="ORF">SLS60_009545</name>
</gene>
<accession>A0ABR3QUK6</accession>
<keyword evidence="1" id="KW-0540">Nuclease</keyword>
<dbReference type="CDD" id="cd06141">
    <property type="entry name" value="WRN_exo"/>
    <property type="match status" value="1"/>
</dbReference>
<feature type="compositionally biased region" description="Acidic residues" evidence="3">
    <location>
        <begin position="1034"/>
        <end position="1074"/>
    </location>
</feature>
<evidence type="ECO:0000313" key="6">
    <source>
        <dbReference type="Proteomes" id="UP001521785"/>
    </source>
</evidence>
<dbReference type="Proteomes" id="UP001521785">
    <property type="component" value="Unassembled WGS sequence"/>
</dbReference>
<evidence type="ECO:0000256" key="3">
    <source>
        <dbReference type="SAM" id="MobiDB-lite"/>
    </source>
</evidence>
<feature type="region of interest" description="Disordered" evidence="3">
    <location>
        <begin position="1184"/>
        <end position="1225"/>
    </location>
</feature>
<dbReference type="EMBL" id="JAKJXO020000015">
    <property type="protein sequence ID" value="KAL1595855.1"/>
    <property type="molecule type" value="Genomic_DNA"/>
</dbReference>
<dbReference type="PANTHER" id="PTHR13620">
    <property type="entry name" value="3-5 EXONUCLEASE"/>
    <property type="match status" value="1"/>
</dbReference>
<keyword evidence="6" id="KW-1185">Reference proteome</keyword>
<feature type="compositionally biased region" description="Polar residues" evidence="3">
    <location>
        <begin position="658"/>
        <end position="679"/>
    </location>
</feature>
<feature type="domain" description="3'-5' exonuclease" evidence="4">
    <location>
        <begin position="788"/>
        <end position="986"/>
    </location>
</feature>
<evidence type="ECO:0000313" key="5">
    <source>
        <dbReference type="EMBL" id="KAL1595855.1"/>
    </source>
</evidence>